<dbReference type="InterPro" id="IPR003593">
    <property type="entry name" value="AAA+_ATPase"/>
</dbReference>
<organism evidence="2 3">
    <name type="scientific">Heyndrickxia camelliae</name>
    <dbReference type="NCBI Taxonomy" id="1707093"/>
    <lineage>
        <taxon>Bacteria</taxon>
        <taxon>Bacillati</taxon>
        <taxon>Bacillota</taxon>
        <taxon>Bacilli</taxon>
        <taxon>Bacillales</taxon>
        <taxon>Bacillaceae</taxon>
        <taxon>Heyndrickxia</taxon>
    </lineage>
</organism>
<dbReference type="CDD" id="cd00009">
    <property type="entry name" value="AAA"/>
    <property type="match status" value="1"/>
</dbReference>
<dbReference type="PANTHER" id="PTHR30050">
    <property type="entry name" value="CHROMOSOMAL REPLICATION INITIATOR PROTEIN DNAA"/>
    <property type="match status" value="1"/>
</dbReference>
<dbReference type="SUPFAM" id="SSF52540">
    <property type="entry name" value="P-loop containing nucleoside triphosphate hydrolases"/>
    <property type="match status" value="1"/>
</dbReference>
<evidence type="ECO:0000313" key="3">
    <source>
        <dbReference type="Proteomes" id="UP000233440"/>
    </source>
</evidence>
<dbReference type="AlphaFoldDB" id="A0A2N3LI41"/>
<protein>
    <submittedName>
        <fullName evidence="2">Primosomal protein DnaI</fullName>
    </submittedName>
</protein>
<gene>
    <name evidence="2" type="ORF">CWO92_14340</name>
</gene>
<proteinExistence type="predicted"/>
<dbReference type="Pfam" id="PF07319">
    <property type="entry name" value="DnaI_N"/>
    <property type="match status" value="1"/>
</dbReference>
<dbReference type="RefSeq" id="WP_101354904.1">
    <property type="nucleotide sequence ID" value="NZ_PIQO01000011.1"/>
</dbReference>
<dbReference type="InterPro" id="IPR013317">
    <property type="entry name" value="DnaA_dom"/>
</dbReference>
<dbReference type="NCBIfam" id="NF006505">
    <property type="entry name" value="PRK08939.1"/>
    <property type="match status" value="1"/>
</dbReference>
<dbReference type="Pfam" id="PF00308">
    <property type="entry name" value="Bac_DnaA"/>
    <property type="match status" value="1"/>
</dbReference>
<accession>A0A2N3LI41</accession>
<feature type="domain" description="AAA+ ATPase" evidence="1">
    <location>
        <begin position="160"/>
        <end position="260"/>
    </location>
</feature>
<dbReference type="InterPro" id="IPR009928">
    <property type="entry name" value="DnaI_N"/>
</dbReference>
<dbReference type="EMBL" id="PIQO01000011">
    <property type="protein sequence ID" value="PKR84276.1"/>
    <property type="molecule type" value="Genomic_DNA"/>
</dbReference>
<reference evidence="2 3" key="1">
    <citation type="submission" date="2017-11" db="EMBL/GenBank/DDBJ databases">
        <title>Bacillus camelliae sp. nov., isolated from pu'er tea.</title>
        <authorList>
            <person name="Niu L."/>
        </authorList>
    </citation>
    <scope>NUCLEOTIDE SEQUENCE [LARGE SCALE GENOMIC DNA]</scope>
    <source>
        <strain evidence="2 3">7578-1</strain>
    </source>
</reference>
<dbReference type="Gene3D" id="3.40.50.300">
    <property type="entry name" value="P-loop containing nucleotide triphosphate hydrolases"/>
    <property type="match status" value="1"/>
</dbReference>
<dbReference type="InterPro" id="IPR027417">
    <property type="entry name" value="P-loop_NTPase"/>
</dbReference>
<keyword evidence="3" id="KW-1185">Reference proteome</keyword>
<sequence>MENINDTLRRLSNNSNFQRTYSEMKQEILNHPDIREFIRQHPSEITTSMIEKSLMKLYEYISQTRDCQKCPSLDKCVNMMEGYEPELVLQRNGIDVKYRPCQKKRIHDERKKHEKLIQSLYVPKDILHASFADFSLESDGRLNAYDFAERFVREYDPGKKMKGLYLYGSFGVGKSYLLGAIANHLAENKQVSSLIVYVPEFFREMKQSLGDNTLNEKLEMVKKAPVLMLDDIGAEAMTSWTRDEILGSILQFRMQENLPTFFSSNFDYEGLEYHLTYSQRGEEEKMKAARIMERVKYLSTPILVDGPNMRI</sequence>
<name>A0A2N3LI41_9BACI</name>
<dbReference type="OrthoDB" id="61127at2"/>
<dbReference type="GO" id="GO:0006260">
    <property type="term" value="P:DNA replication"/>
    <property type="evidence" value="ECO:0007669"/>
    <property type="project" value="TreeGrafter"/>
</dbReference>
<dbReference type="FunFam" id="3.40.50.300:FF:000880">
    <property type="entry name" value="Primosomal protein DnaI"/>
    <property type="match status" value="1"/>
</dbReference>
<comment type="caution">
    <text evidence="2">The sequence shown here is derived from an EMBL/GenBank/DDBJ whole genome shotgun (WGS) entry which is preliminary data.</text>
</comment>
<dbReference type="Proteomes" id="UP000233440">
    <property type="component" value="Unassembled WGS sequence"/>
</dbReference>
<dbReference type="SMART" id="SM00382">
    <property type="entry name" value="AAA"/>
    <property type="match status" value="1"/>
</dbReference>
<evidence type="ECO:0000313" key="2">
    <source>
        <dbReference type="EMBL" id="PKR84276.1"/>
    </source>
</evidence>
<dbReference type="PANTHER" id="PTHR30050:SF8">
    <property type="entry name" value="PRIMOSOMAL PROTEIN DNAI"/>
    <property type="match status" value="1"/>
</dbReference>
<evidence type="ECO:0000259" key="1">
    <source>
        <dbReference type="SMART" id="SM00382"/>
    </source>
</evidence>